<evidence type="ECO:0000313" key="1">
    <source>
        <dbReference type="EMBL" id="JAH58089.1"/>
    </source>
</evidence>
<accession>A0A0E9TWM8</accession>
<reference evidence="1" key="2">
    <citation type="journal article" date="2015" name="Fish Shellfish Immunol.">
        <title>Early steps in the European eel (Anguilla anguilla)-Vibrio vulnificus interaction in the gills: Role of the RtxA13 toxin.</title>
        <authorList>
            <person name="Callol A."/>
            <person name="Pajuelo D."/>
            <person name="Ebbesson L."/>
            <person name="Teles M."/>
            <person name="MacKenzie S."/>
            <person name="Amaro C."/>
        </authorList>
    </citation>
    <scope>NUCLEOTIDE SEQUENCE</scope>
</reference>
<dbReference type="EMBL" id="GBXM01050488">
    <property type="protein sequence ID" value="JAH58089.1"/>
    <property type="molecule type" value="Transcribed_RNA"/>
</dbReference>
<protein>
    <submittedName>
        <fullName evidence="1">Uncharacterized protein</fullName>
    </submittedName>
</protein>
<proteinExistence type="predicted"/>
<reference evidence="1" key="1">
    <citation type="submission" date="2014-11" db="EMBL/GenBank/DDBJ databases">
        <authorList>
            <person name="Amaro Gonzalez C."/>
        </authorList>
    </citation>
    <scope>NUCLEOTIDE SEQUENCE</scope>
</reference>
<dbReference type="AlphaFoldDB" id="A0A0E9TWM8"/>
<name>A0A0E9TWM8_ANGAN</name>
<sequence length="54" mass="6458">MHFISELLHLGLKCIFKLWIPSGMNYSILLLFGIHRYFFFLSYICQLNPPCKSY</sequence>
<organism evidence="1">
    <name type="scientific">Anguilla anguilla</name>
    <name type="common">European freshwater eel</name>
    <name type="synonym">Muraena anguilla</name>
    <dbReference type="NCBI Taxonomy" id="7936"/>
    <lineage>
        <taxon>Eukaryota</taxon>
        <taxon>Metazoa</taxon>
        <taxon>Chordata</taxon>
        <taxon>Craniata</taxon>
        <taxon>Vertebrata</taxon>
        <taxon>Euteleostomi</taxon>
        <taxon>Actinopterygii</taxon>
        <taxon>Neopterygii</taxon>
        <taxon>Teleostei</taxon>
        <taxon>Anguilliformes</taxon>
        <taxon>Anguillidae</taxon>
        <taxon>Anguilla</taxon>
    </lineage>
</organism>